<dbReference type="Proteomes" id="UP000190341">
    <property type="component" value="Unassembled WGS sequence"/>
</dbReference>
<dbReference type="STRING" id="428993.SAMN06296058_3273"/>
<dbReference type="RefSeq" id="WP_079725746.1">
    <property type="nucleotide sequence ID" value="NZ_BMCL01000001.1"/>
</dbReference>
<accession>A0A1T5LXL8</accession>
<evidence type="ECO:0000259" key="4">
    <source>
        <dbReference type="PROSITE" id="PS50076"/>
    </source>
</evidence>
<feature type="transmembrane region" description="Helical" evidence="3">
    <location>
        <begin position="416"/>
        <end position="435"/>
    </location>
</feature>
<evidence type="ECO:0000256" key="3">
    <source>
        <dbReference type="SAM" id="Phobius"/>
    </source>
</evidence>
<protein>
    <recommendedName>
        <fullName evidence="4">J domain-containing protein</fullName>
    </recommendedName>
</protein>
<name>A0A1T5LXL8_9GAMM</name>
<keyword evidence="3" id="KW-0472">Membrane</keyword>
<dbReference type="SMART" id="SM00271">
    <property type="entry name" value="DnaJ"/>
    <property type="match status" value="1"/>
</dbReference>
<dbReference type="SUPFAM" id="SSF46565">
    <property type="entry name" value="Chaperone J-domain"/>
    <property type="match status" value="1"/>
</dbReference>
<dbReference type="CDD" id="cd06257">
    <property type="entry name" value="DnaJ"/>
    <property type="match status" value="1"/>
</dbReference>
<evidence type="ECO:0000313" key="5">
    <source>
        <dbReference type="EMBL" id="SKC80338.1"/>
    </source>
</evidence>
<dbReference type="OrthoDB" id="5524449at2"/>
<feature type="domain" description="J" evidence="4">
    <location>
        <begin position="2"/>
        <end position="53"/>
    </location>
</feature>
<organism evidence="5 6">
    <name type="scientific">Pseudoxanthomonas indica</name>
    <dbReference type="NCBI Taxonomy" id="428993"/>
    <lineage>
        <taxon>Bacteria</taxon>
        <taxon>Pseudomonadati</taxon>
        <taxon>Pseudomonadota</taxon>
        <taxon>Gammaproteobacteria</taxon>
        <taxon>Lysobacterales</taxon>
        <taxon>Lysobacteraceae</taxon>
        <taxon>Pseudoxanthomonas</taxon>
    </lineage>
</organism>
<proteinExistence type="predicted"/>
<evidence type="ECO:0000256" key="2">
    <source>
        <dbReference type="SAM" id="MobiDB-lite"/>
    </source>
</evidence>
<dbReference type="InterPro" id="IPR036869">
    <property type="entry name" value="J_dom_sf"/>
</dbReference>
<keyword evidence="3" id="KW-0812">Transmembrane</keyword>
<dbReference type="InterPro" id="IPR001623">
    <property type="entry name" value="DnaJ_domain"/>
</dbReference>
<dbReference type="AlphaFoldDB" id="A0A1T5LXL8"/>
<feature type="transmembrane region" description="Helical" evidence="3">
    <location>
        <begin position="311"/>
        <end position="333"/>
    </location>
</feature>
<dbReference type="EMBL" id="FUZV01000002">
    <property type="protein sequence ID" value="SKC80338.1"/>
    <property type="molecule type" value="Genomic_DNA"/>
</dbReference>
<feature type="region of interest" description="Disordered" evidence="2">
    <location>
        <begin position="63"/>
        <end position="83"/>
    </location>
</feature>
<keyword evidence="6" id="KW-1185">Reference proteome</keyword>
<evidence type="ECO:0000313" key="6">
    <source>
        <dbReference type="Proteomes" id="UP000190341"/>
    </source>
</evidence>
<reference evidence="5 6" key="1">
    <citation type="submission" date="2017-02" db="EMBL/GenBank/DDBJ databases">
        <authorList>
            <person name="Peterson S.W."/>
        </authorList>
    </citation>
    <scope>NUCLEOTIDE SEQUENCE [LARGE SCALE GENOMIC DNA]</scope>
    <source>
        <strain evidence="5 6">P15</strain>
    </source>
</reference>
<keyword evidence="3" id="KW-1133">Transmembrane helix</keyword>
<feature type="transmembrane region" description="Helical" evidence="3">
    <location>
        <begin position="286"/>
        <end position="305"/>
    </location>
</feature>
<sequence length="472" mass="52788">MDPFELLGLEEDADQTTIKRAYARLLKVTRPDTDPVGFQQLHEAYQSALEYARWQNVHVAAPSADSHADAEQSPAIGLSPGTTSPMREVAEPTVATQVKQALDNLLIHADDVPSTQAFDFDAFCDEADQRAATQTPAEVSRWLQQHPALYRMSLKQDVGAALFAHWDSGDQVLRNDRLAAFSQFFDIDETHLREKMRVRWAVINDRTDEFGEAHPRVVRQLKRRFSLPQAVLTSLVPGMAVRIAALGHRLIEAEGQLSVRLQPRQFEFFAQLADPRYAGRWRWLPMLLRPLLLGVIAAVVIPWAATKPFDPLQVGALTAGGTLVVELAAWLLAWLRTEQSPSRGWSAHLSTFLPLWLALLALLIDAGTSATLLAAVLASVGALAHWRRAFDALRFMLGGLWMWSMVPQLVSHLSQWIWAMACVPIGLILFDAYYAHQHGVPLRNAAGNRWTTIASYAFFISWLAYRFLGTSR</sequence>
<evidence type="ECO:0000256" key="1">
    <source>
        <dbReference type="ARBA" id="ARBA00023186"/>
    </source>
</evidence>
<gene>
    <name evidence="5" type="ORF">SAMN06296058_3273</name>
</gene>
<dbReference type="Gene3D" id="1.10.287.110">
    <property type="entry name" value="DnaJ domain"/>
    <property type="match status" value="1"/>
</dbReference>
<dbReference type="PROSITE" id="PS50076">
    <property type="entry name" value="DNAJ_2"/>
    <property type="match status" value="1"/>
</dbReference>
<keyword evidence="1" id="KW-0143">Chaperone</keyword>
<feature type="transmembrane region" description="Helical" evidence="3">
    <location>
        <begin position="447"/>
        <end position="468"/>
    </location>
</feature>